<name>A0A914AYM5_PATMI</name>
<dbReference type="Pfam" id="PF13499">
    <property type="entry name" value="EF-hand_7"/>
    <property type="match status" value="1"/>
</dbReference>
<feature type="domain" description="EF-hand" evidence="14">
    <location>
        <begin position="233"/>
        <end position="268"/>
    </location>
</feature>
<evidence type="ECO:0000256" key="6">
    <source>
        <dbReference type="ARBA" id="ARBA00022837"/>
    </source>
</evidence>
<feature type="region of interest" description="Disordered" evidence="11">
    <location>
        <begin position="23"/>
        <end position="115"/>
    </location>
</feature>
<accession>A0A914AYM5</accession>
<keyword evidence="9 10" id="KW-0413">Isomerase</keyword>
<dbReference type="RefSeq" id="XP_038068356.1">
    <property type="nucleotide sequence ID" value="XM_038212428.1"/>
</dbReference>
<dbReference type="EC" id="5.2.1.8" evidence="2 10"/>
<evidence type="ECO:0000256" key="7">
    <source>
        <dbReference type="ARBA" id="ARBA00023110"/>
    </source>
</evidence>
<evidence type="ECO:0000256" key="9">
    <source>
        <dbReference type="ARBA" id="ARBA00023235"/>
    </source>
</evidence>
<dbReference type="AlphaFoldDB" id="A0A914AYM5"/>
<dbReference type="SUPFAM" id="SSF47473">
    <property type="entry name" value="EF-hand"/>
    <property type="match status" value="1"/>
</dbReference>
<evidence type="ECO:0000256" key="10">
    <source>
        <dbReference type="PROSITE-ProRule" id="PRU00277"/>
    </source>
</evidence>
<dbReference type="PANTHER" id="PTHR46222:SF3">
    <property type="entry name" value="PEPTIDYLPROLYL ISOMERASE"/>
    <property type="match status" value="1"/>
</dbReference>
<evidence type="ECO:0000256" key="8">
    <source>
        <dbReference type="ARBA" id="ARBA00023180"/>
    </source>
</evidence>
<sequence>MNLLKVMVLCIFAVSVVCAEDTKTKDSVKAEDSKDVDGVCVSKEDCASQSQTEKDEEEPESKYTKEKQEETPEKEDVQPKETKEDEKDKDEAASGEEEGGEKKEEGPKKGEEETHLVKIEVLEEGKWCEKLKASNDDAVTVHLRGSKVSDGSEFITTYKEDGSEGLSIPFRMGVGDSIKGLELGVIGMCIGELRRLTVPASLVRNGREEFKGDKIPRGEDLTFEVRLLGAVPNYQKGMPNMFKSMDKNEDGVIQREEIYDAIVGDGETFPRGAPVVDELADEQMTNLDKNKDGVIQWEEFNLPKWDEL</sequence>
<evidence type="ECO:0000259" key="14">
    <source>
        <dbReference type="PROSITE" id="PS50222"/>
    </source>
</evidence>
<keyword evidence="4" id="KW-0677">Repeat</keyword>
<evidence type="ECO:0000313" key="15">
    <source>
        <dbReference type="EnsemblMetazoa" id="XP_038068356.1"/>
    </source>
</evidence>
<reference evidence="15" key="1">
    <citation type="submission" date="2022-11" db="UniProtKB">
        <authorList>
            <consortium name="EnsemblMetazoa"/>
        </authorList>
    </citation>
    <scope>IDENTIFICATION</scope>
</reference>
<dbReference type="EnsemblMetazoa" id="XM_038212428.1">
    <property type="protein sequence ID" value="XP_038068356.1"/>
    <property type="gene ID" value="LOC119737813"/>
</dbReference>
<keyword evidence="16" id="KW-1185">Reference proteome</keyword>
<keyword evidence="8" id="KW-0325">Glycoprotein</keyword>
<evidence type="ECO:0000256" key="2">
    <source>
        <dbReference type="ARBA" id="ARBA00013194"/>
    </source>
</evidence>
<dbReference type="SUPFAM" id="SSF54534">
    <property type="entry name" value="FKBP-like"/>
    <property type="match status" value="1"/>
</dbReference>
<dbReference type="InterPro" id="IPR052273">
    <property type="entry name" value="PPIase_FKBP"/>
</dbReference>
<dbReference type="GO" id="GO:0003755">
    <property type="term" value="F:peptidyl-prolyl cis-trans isomerase activity"/>
    <property type="evidence" value="ECO:0007669"/>
    <property type="project" value="UniProtKB-KW"/>
</dbReference>
<dbReference type="InterPro" id="IPR011992">
    <property type="entry name" value="EF-hand-dom_pair"/>
</dbReference>
<dbReference type="Gene3D" id="1.10.238.10">
    <property type="entry name" value="EF-hand"/>
    <property type="match status" value="1"/>
</dbReference>
<dbReference type="OMA" id="FFYVWGI"/>
<dbReference type="PROSITE" id="PS00018">
    <property type="entry name" value="EF_HAND_1"/>
    <property type="match status" value="2"/>
</dbReference>
<evidence type="ECO:0000313" key="16">
    <source>
        <dbReference type="Proteomes" id="UP000887568"/>
    </source>
</evidence>
<evidence type="ECO:0000256" key="5">
    <source>
        <dbReference type="ARBA" id="ARBA00022824"/>
    </source>
</evidence>
<evidence type="ECO:0000256" key="3">
    <source>
        <dbReference type="ARBA" id="ARBA00022729"/>
    </source>
</evidence>
<dbReference type="PANTHER" id="PTHR46222">
    <property type="entry name" value="PEPTIDYL-PROLYL CIS-TRANS ISOMERASE FKBP7/14"/>
    <property type="match status" value="1"/>
</dbReference>
<keyword evidence="6" id="KW-0106">Calcium</keyword>
<evidence type="ECO:0000256" key="12">
    <source>
        <dbReference type="SAM" id="SignalP"/>
    </source>
</evidence>
<feature type="chain" id="PRO_5037136085" description="peptidylprolyl isomerase" evidence="12">
    <location>
        <begin position="20"/>
        <end position="308"/>
    </location>
</feature>
<feature type="signal peptide" evidence="12">
    <location>
        <begin position="1"/>
        <end position="19"/>
    </location>
</feature>
<dbReference type="InterPro" id="IPR018247">
    <property type="entry name" value="EF_Hand_1_Ca_BS"/>
</dbReference>
<dbReference type="InterPro" id="IPR002048">
    <property type="entry name" value="EF_hand_dom"/>
</dbReference>
<keyword evidence="7 10" id="KW-0697">Rotamase</keyword>
<keyword evidence="3 12" id="KW-0732">Signal</keyword>
<dbReference type="GeneID" id="119737813"/>
<dbReference type="InterPro" id="IPR046357">
    <property type="entry name" value="PPIase_dom_sf"/>
</dbReference>
<feature type="compositionally biased region" description="Basic and acidic residues" evidence="11">
    <location>
        <begin position="100"/>
        <end position="115"/>
    </location>
</feature>
<feature type="compositionally biased region" description="Basic and acidic residues" evidence="11">
    <location>
        <begin position="60"/>
        <end position="92"/>
    </location>
</feature>
<dbReference type="Pfam" id="PF00254">
    <property type="entry name" value="FKBP_C"/>
    <property type="match status" value="1"/>
</dbReference>
<keyword evidence="5" id="KW-0256">Endoplasmic reticulum</keyword>
<dbReference type="PROSITE" id="PS50059">
    <property type="entry name" value="FKBP_PPIASE"/>
    <property type="match status" value="1"/>
</dbReference>
<evidence type="ECO:0000256" key="4">
    <source>
        <dbReference type="ARBA" id="ARBA00022737"/>
    </source>
</evidence>
<proteinExistence type="predicted"/>
<dbReference type="PROSITE" id="PS50222">
    <property type="entry name" value="EF_HAND_2"/>
    <property type="match status" value="1"/>
</dbReference>
<feature type="compositionally biased region" description="Basic and acidic residues" evidence="11">
    <location>
        <begin position="23"/>
        <end position="46"/>
    </location>
</feature>
<dbReference type="Gene3D" id="3.10.50.40">
    <property type="match status" value="1"/>
</dbReference>
<organism evidence="15 16">
    <name type="scientific">Patiria miniata</name>
    <name type="common">Bat star</name>
    <name type="synonym">Asterina miniata</name>
    <dbReference type="NCBI Taxonomy" id="46514"/>
    <lineage>
        <taxon>Eukaryota</taxon>
        <taxon>Metazoa</taxon>
        <taxon>Echinodermata</taxon>
        <taxon>Eleutherozoa</taxon>
        <taxon>Asterozoa</taxon>
        <taxon>Asteroidea</taxon>
        <taxon>Valvatacea</taxon>
        <taxon>Valvatida</taxon>
        <taxon>Asterinidae</taxon>
        <taxon>Patiria</taxon>
    </lineage>
</organism>
<protein>
    <recommendedName>
        <fullName evidence="2 10">peptidylprolyl isomerase</fullName>
        <ecNumber evidence="2 10">5.2.1.8</ecNumber>
    </recommendedName>
</protein>
<evidence type="ECO:0000256" key="1">
    <source>
        <dbReference type="ARBA" id="ARBA00000971"/>
    </source>
</evidence>
<evidence type="ECO:0000256" key="11">
    <source>
        <dbReference type="SAM" id="MobiDB-lite"/>
    </source>
</evidence>
<evidence type="ECO:0000259" key="13">
    <source>
        <dbReference type="PROSITE" id="PS50059"/>
    </source>
</evidence>
<dbReference type="GO" id="GO:0005783">
    <property type="term" value="C:endoplasmic reticulum"/>
    <property type="evidence" value="ECO:0007669"/>
    <property type="project" value="UniProtKB-ARBA"/>
</dbReference>
<dbReference type="GO" id="GO:0005509">
    <property type="term" value="F:calcium ion binding"/>
    <property type="evidence" value="ECO:0007669"/>
    <property type="project" value="InterPro"/>
</dbReference>
<dbReference type="Proteomes" id="UP000887568">
    <property type="component" value="Unplaced"/>
</dbReference>
<dbReference type="OrthoDB" id="1902587at2759"/>
<comment type="catalytic activity">
    <reaction evidence="1 10">
        <text>[protein]-peptidylproline (omega=180) = [protein]-peptidylproline (omega=0)</text>
        <dbReference type="Rhea" id="RHEA:16237"/>
        <dbReference type="Rhea" id="RHEA-COMP:10747"/>
        <dbReference type="Rhea" id="RHEA-COMP:10748"/>
        <dbReference type="ChEBI" id="CHEBI:83833"/>
        <dbReference type="ChEBI" id="CHEBI:83834"/>
        <dbReference type="EC" id="5.2.1.8"/>
    </reaction>
</comment>
<feature type="domain" description="PPIase FKBP-type" evidence="13">
    <location>
        <begin position="136"/>
        <end position="231"/>
    </location>
</feature>
<dbReference type="InterPro" id="IPR001179">
    <property type="entry name" value="PPIase_FKBP_dom"/>
</dbReference>